<feature type="region of interest" description="Disordered" evidence="1">
    <location>
        <begin position="1"/>
        <end position="145"/>
    </location>
</feature>
<evidence type="ECO:0000256" key="1">
    <source>
        <dbReference type="SAM" id="MobiDB-lite"/>
    </source>
</evidence>
<gene>
    <name evidence="2" type="ORF">A1Q1_04992</name>
</gene>
<dbReference type="Proteomes" id="UP000002748">
    <property type="component" value="Unassembled WGS sequence"/>
</dbReference>
<accession>J4U7M7</accession>
<dbReference type="EMBL" id="ALBS01000295">
    <property type="protein sequence ID" value="EJT46345.1"/>
    <property type="molecule type" value="Genomic_DNA"/>
</dbReference>
<evidence type="ECO:0000313" key="2">
    <source>
        <dbReference type="EMBL" id="EJT46345.1"/>
    </source>
</evidence>
<dbReference type="GeneID" id="25988504"/>
<dbReference type="RefSeq" id="XP_014177274.1">
    <property type="nucleotide sequence ID" value="XM_014321799.1"/>
</dbReference>
<comment type="caution">
    <text evidence="2">The sequence shown here is derived from an EMBL/GenBank/DDBJ whole genome shotgun (WGS) entry which is preliminary data.</text>
</comment>
<organism evidence="2 3">
    <name type="scientific">Trichosporon asahii var. asahii (strain ATCC 90039 / CBS 2479 / JCM 2466 / KCTC 7840 / NBRC 103889/ NCYC 2677 / UAMH 7654)</name>
    <name type="common">Yeast</name>
    <dbReference type="NCBI Taxonomy" id="1186058"/>
    <lineage>
        <taxon>Eukaryota</taxon>
        <taxon>Fungi</taxon>
        <taxon>Dikarya</taxon>
        <taxon>Basidiomycota</taxon>
        <taxon>Agaricomycotina</taxon>
        <taxon>Tremellomycetes</taxon>
        <taxon>Trichosporonales</taxon>
        <taxon>Trichosporonaceae</taxon>
        <taxon>Trichosporon</taxon>
    </lineage>
</organism>
<sequence>MWENGTGGTSSGDEIESVGGDRARGAGKRPGIGPTCCDSDDEMGGSLELRAEGKGQEDGGRKTDGGRGSPLELGQAPGMPGIAWAMTGRPAHHGSTQPSSGQPGAPEPCAMSARVSLERTGSRAEGQQGRAREARAIQAPPCAQS</sequence>
<evidence type="ECO:0000313" key="3">
    <source>
        <dbReference type="Proteomes" id="UP000002748"/>
    </source>
</evidence>
<feature type="compositionally biased region" description="Gly residues" evidence="1">
    <location>
        <begin position="1"/>
        <end position="10"/>
    </location>
</feature>
<dbReference type="KEGG" id="tasa:A1Q1_04992"/>
<protein>
    <submittedName>
        <fullName evidence="2">Uncharacterized protein</fullName>
    </submittedName>
</protein>
<feature type="compositionally biased region" description="Basic and acidic residues" evidence="1">
    <location>
        <begin position="49"/>
        <end position="65"/>
    </location>
</feature>
<dbReference type="VEuPathDB" id="FungiDB:A1Q1_04992"/>
<dbReference type="HOGENOM" id="CLU_1788183_0_0_1"/>
<dbReference type="AlphaFoldDB" id="J4U7M7"/>
<reference evidence="2 3" key="1">
    <citation type="journal article" date="2012" name="Eukaryot. Cell">
        <title>Draft genome sequence of CBS 2479, the standard type strain of Trichosporon asahii.</title>
        <authorList>
            <person name="Yang R.Y."/>
            <person name="Li H.T."/>
            <person name="Zhu H."/>
            <person name="Zhou G.P."/>
            <person name="Wang M."/>
            <person name="Wang L."/>
        </authorList>
    </citation>
    <scope>NUCLEOTIDE SEQUENCE [LARGE SCALE GENOMIC DNA]</scope>
    <source>
        <strain evidence="3">ATCC 90039 / CBS 2479 / JCM 2466 / KCTC 7840 / NCYC 2677 / UAMH 7654</strain>
    </source>
</reference>
<proteinExistence type="predicted"/>
<name>J4U7M7_TRIAS</name>